<evidence type="ECO:0000313" key="1">
    <source>
        <dbReference type="EMBL" id="JAD41409.1"/>
    </source>
</evidence>
<reference evidence="1" key="1">
    <citation type="submission" date="2014-09" db="EMBL/GenBank/DDBJ databases">
        <authorList>
            <person name="Magalhaes I.L.F."/>
            <person name="Oliveira U."/>
            <person name="Santos F.R."/>
            <person name="Vidigal T.H.D.A."/>
            <person name="Brescovit A.D."/>
            <person name="Santos A.J."/>
        </authorList>
    </citation>
    <scope>NUCLEOTIDE SEQUENCE</scope>
    <source>
        <tissue evidence="1">Shoot tissue taken approximately 20 cm above the soil surface</tissue>
    </source>
</reference>
<proteinExistence type="predicted"/>
<accession>A0A0A8ZPR5</accession>
<name>A0A0A8ZPR5_ARUDO</name>
<dbReference type="EMBL" id="GBRH01256486">
    <property type="protein sequence ID" value="JAD41409.1"/>
    <property type="molecule type" value="Transcribed_RNA"/>
</dbReference>
<protein>
    <submittedName>
        <fullName evidence="1">Uncharacterized protein</fullName>
    </submittedName>
</protein>
<reference evidence="1" key="2">
    <citation type="journal article" date="2015" name="Data Brief">
        <title>Shoot transcriptome of the giant reed, Arundo donax.</title>
        <authorList>
            <person name="Barrero R.A."/>
            <person name="Guerrero F.D."/>
            <person name="Moolhuijzen P."/>
            <person name="Goolsby J.A."/>
            <person name="Tidwell J."/>
            <person name="Bellgard S.E."/>
            <person name="Bellgard M.I."/>
        </authorList>
    </citation>
    <scope>NUCLEOTIDE SEQUENCE</scope>
    <source>
        <tissue evidence="1">Shoot tissue taken approximately 20 cm above the soil surface</tissue>
    </source>
</reference>
<organism evidence="1">
    <name type="scientific">Arundo donax</name>
    <name type="common">Giant reed</name>
    <name type="synonym">Donax arundinaceus</name>
    <dbReference type="NCBI Taxonomy" id="35708"/>
    <lineage>
        <taxon>Eukaryota</taxon>
        <taxon>Viridiplantae</taxon>
        <taxon>Streptophyta</taxon>
        <taxon>Embryophyta</taxon>
        <taxon>Tracheophyta</taxon>
        <taxon>Spermatophyta</taxon>
        <taxon>Magnoliopsida</taxon>
        <taxon>Liliopsida</taxon>
        <taxon>Poales</taxon>
        <taxon>Poaceae</taxon>
        <taxon>PACMAD clade</taxon>
        <taxon>Arundinoideae</taxon>
        <taxon>Arundineae</taxon>
        <taxon>Arundo</taxon>
    </lineage>
</organism>
<sequence>MAAGGSTVAAA</sequence>